<dbReference type="AlphaFoldDB" id="A0A4P6JS91"/>
<organism evidence="1 2">
    <name type="scientific">Ktedonosporobacter rubrisoli</name>
    <dbReference type="NCBI Taxonomy" id="2509675"/>
    <lineage>
        <taxon>Bacteria</taxon>
        <taxon>Bacillati</taxon>
        <taxon>Chloroflexota</taxon>
        <taxon>Ktedonobacteria</taxon>
        <taxon>Ktedonobacterales</taxon>
        <taxon>Ktedonosporobacteraceae</taxon>
        <taxon>Ktedonosporobacter</taxon>
    </lineage>
</organism>
<dbReference type="KEGG" id="kbs:EPA93_21205"/>
<sequence length="265" mass="29383">MPPASHSGSLWQSSLSDLANIVQHIRRRRAFGRLSLRNTERLGIVHLYFRAGKLIHIVGNHGDGRSLLQGLKTWTRGTVRFEGSVTPNEATIGAEHEQLFEEVLAYLQAHGIVTKPVPARVIESSLIADHNARLLITPWEWRVLVEATRRVSMAVARLVGPQEALRVLQDIIDDCSTSFPAFASLKIAPTGYLQVLDRSHLDRLSREDIFEGFSALIAICQCFCSSLIGEKAAQRLIIQALQDVGPVLVHLGILQMDIRLLPSGH</sequence>
<name>A0A4P6JS91_KTERU</name>
<gene>
    <name evidence="1" type="ORF">EPA93_21205</name>
</gene>
<evidence type="ECO:0000313" key="2">
    <source>
        <dbReference type="Proteomes" id="UP000290365"/>
    </source>
</evidence>
<dbReference type="EMBL" id="CP035758">
    <property type="protein sequence ID" value="QBD78379.1"/>
    <property type="molecule type" value="Genomic_DNA"/>
</dbReference>
<dbReference type="Proteomes" id="UP000290365">
    <property type="component" value="Chromosome"/>
</dbReference>
<dbReference type="RefSeq" id="WP_129889432.1">
    <property type="nucleotide sequence ID" value="NZ_CP035758.1"/>
</dbReference>
<keyword evidence="2" id="KW-1185">Reference proteome</keyword>
<evidence type="ECO:0000313" key="1">
    <source>
        <dbReference type="EMBL" id="QBD78379.1"/>
    </source>
</evidence>
<dbReference type="OrthoDB" id="148818at2"/>
<reference evidence="1 2" key="1">
    <citation type="submission" date="2019-01" db="EMBL/GenBank/DDBJ databases">
        <title>Ktedonosporobacter rubrisoli SCAWS-G2.</title>
        <authorList>
            <person name="Huang Y."/>
            <person name="Yan B."/>
        </authorList>
    </citation>
    <scope>NUCLEOTIDE SEQUENCE [LARGE SCALE GENOMIC DNA]</scope>
    <source>
        <strain evidence="1 2">SCAWS-G2</strain>
    </source>
</reference>
<protein>
    <submittedName>
        <fullName evidence="1">DUF4388 domain-containing protein</fullName>
    </submittedName>
</protein>
<proteinExistence type="predicted"/>
<accession>A0A4P6JS91</accession>